<dbReference type="EMBL" id="JANTZM010000007">
    <property type="protein sequence ID" value="MCS4157677.1"/>
    <property type="molecule type" value="Genomic_DNA"/>
</dbReference>
<evidence type="ECO:0000313" key="1">
    <source>
        <dbReference type="EMBL" id="MCS4157677.1"/>
    </source>
</evidence>
<sequence>MGTIYREDEQPFRILSGMTKTAFPEKRHLPRGVDHEDVALGELVGLRPSAGQSLTLEKVTAGNAVDQAANVAMRIDNTRYDTLESGAITVVDGLFIVETELYDASGSYELGDFVTAGYDSGIDGGVFAPTDGSTTHAIGQVQTAPQDASANTPMRIKVFPAPHTV</sequence>
<dbReference type="RefSeq" id="WP_259258191.1">
    <property type="nucleotide sequence ID" value="NZ_JANTZM010000007.1"/>
</dbReference>
<evidence type="ECO:0000313" key="2">
    <source>
        <dbReference type="Proteomes" id="UP001155110"/>
    </source>
</evidence>
<gene>
    <name evidence="1" type="ORF">GGP99_001641</name>
</gene>
<dbReference type="AlphaFoldDB" id="A0AAW5P8I8"/>
<accession>A0AAW5P8I8</accession>
<dbReference type="Proteomes" id="UP001155110">
    <property type="component" value="Unassembled WGS sequence"/>
</dbReference>
<name>A0AAW5P8I8_9BACT</name>
<reference evidence="1" key="1">
    <citation type="submission" date="2022-08" db="EMBL/GenBank/DDBJ databases">
        <title>Genomic Encyclopedia of Type Strains, Phase V (KMG-V): Genome sequencing to study the core and pangenomes of soil and plant-associated prokaryotes.</title>
        <authorList>
            <person name="Whitman W."/>
        </authorList>
    </citation>
    <scope>NUCLEOTIDE SEQUENCE</scope>
    <source>
        <strain evidence="1">SP3002</strain>
    </source>
</reference>
<proteinExistence type="predicted"/>
<protein>
    <submittedName>
        <fullName evidence="1">Uncharacterized protein</fullName>
    </submittedName>
</protein>
<organism evidence="1 2">
    <name type="scientific">Salinibacter ruber</name>
    <dbReference type="NCBI Taxonomy" id="146919"/>
    <lineage>
        <taxon>Bacteria</taxon>
        <taxon>Pseudomonadati</taxon>
        <taxon>Rhodothermota</taxon>
        <taxon>Rhodothermia</taxon>
        <taxon>Rhodothermales</taxon>
        <taxon>Salinibacteraceae</taxon>
        <taxon>Salinibacter</taxon>
    </lineage>
</organism>
<comment type="caution">
    <text evidence="1">The sequence shown here is derived from an EMBL/GenBank/DDBJ whole genome shotgun (WGS) entry which is preliminary data.</text>
</comment>